<evidence type="ECO:0000256" key="9">
    <source>
        <dbReference type="ARBA" id="ARBA00023242"/>
    </source>
</evidence>
<keyword evidence="7" id="KW-0238">DNA-binding</keyword>
<feature type="domain" description="C2H2-type" evidence="12">
    <location>
        <begin position="139"/>
        <end position="166"/>
    </location>
</feature>
<keyword evidence="14" id="KW-1185">Reference proteome</keyword>
<dbReference type="InterPro" id="IPR036236">
    <property type="entry name" value="Znf_C2H2_sf"/>
</dbReference>
<feature type="domain" description="C2H2-type" evidence="12">
    <location>
        <begin position="196"/>
        <end position="223"/>
    </location>
</feature>
<dbReference type="Proteomes" id="UP001221898">
    <property type="component" value="Unassembled WGS sequence"/>
</dbReference>
<feature type="domain" description="C2H2-type" evidence="12">
    <location>
        <begin position="265"/>
        <end position="292"/>
    </location>
</feature>
<evidence type="ECO:0000256" key="2">
    <source>
        <dbReference type="ARBA" id="ARBA00022723"/>
    </source>
</evidence>
<keyword evidence="3" id="KW-0677">Repeat</keyword>
<dbReference type="InterPro" id="IPR012337">
    <property type="entry name" value="RNaseH-like_sf"/>
</dbReference>
<comment type="caution">
    <text evidence="13">The sequence shown here is derived from an EMBL/GenBank/DDBJ whole genome shotgun (WGS) entry which is preliminary data.</text>
</comment>
<keyword evidence="6" id="KW-0805">Transcription regulation</keyword>
<gene>
    <name evidence="13" type="ORF">AAFF_G00253680</name>
</gene>
<dbReference type="SMART" id="SM00355">
    <property type="entry name" value="ZnF_C2H2"/>
    <property type="match status" value="4"/>
</dbReference>
<dbReference type="AlphaFoldDB" id="A0AAD7WTQ6"/>
<dbReference type="SUPFAM" id="SSF57667">
    <property type="entry name" value="beta-beta-alpha zinc fingers"/>
    <property type="match status" value="2"/>
</dbReference>
<evidence type="ECO:0000313" key="13">
    <source>
        <dbReference type="EMBL" id="KAJ8408733.1"/>
    </source>
</evidence>
<evidence type="ECO:0000256" key="8">
    <source>
        <dbReference type="ARBA" id="ARBA00023163"/>
    </source>
</evidence>
<dbReference type="SUPFAM" id="SSF140996">
    <property type="entry name" value="Hermes dimerisation domain"/>
    <property type="match status" value="1"/>
</dbReference>
<accession>A0AAD7WTQ6</accession>
<proteinExistence type="predicted"/>
<dbReference type="SUPFAM" id="SSF53098">
    <property type="entry name" value="Ribonuclease H-like"/>
    <property type="match status" value="1"/>
</dbReference>
<name>A0AAD7WTQ6_9TELE</name>
<dbReference type="Gene3D" id="1.10.10.1070">
    <property type="entry name" value="Zinc finger, BED domain-containing"/>
    <property type="match status" value="1"/>
</dbReference>
<keyword evidence="8" id="KW-0804">Transcription</keyword>
<evidence type="ECO:0000256" key="10">
    <source>
        <dbReference type="PROSITE-ProRule" id="PRU00042"/>
    </source>
</evidence>
<comment type="subcellular location">
    <subcellularLocation>
        <location evidence="1">Nucleus</location>
    </subcellularLocation>
</comment>
<dbReference type="PANTHER" id="PTHR24383">
    <property type="entry name" value="ZINC FINGER PROTEIN"/>
    <property type="match status" value="1"/>
</dbReference>
<feature type="compositionally biased region" description="Low complexity" evidence="11">
    <location>
        <begin position="65"/>
        <end position="74"/>
    </location>
</feature>
<dbReference type="EMBL" id="JAINUG010000034">
    <property type="protein sequence ID" value="KAJ8408733.1"/>
    <property type="molecule type" value="Genomic_DNA"/>
</dbReference>
<keyword evidence="5" id="KW-0862">Zinc</keyword>
<feature type="region of interest" description="Disordered" evidence="11">
    <location>
        <begin position="41"/>
        <end position="74"/>
    </location>
</feature>
<dbReference type="PANTHER" id="PTHR24383:SF12">
    <property type="entry name" value="ZINC FINGER PROTEIN 618"/>
    <property type="match status" value="1"/>
</dbReference>
<evidence type="ECO:0000256" key="5">
    <source>
        <dbReference type="ARBA" id="ARBA00022833"/>
    </source>
</evidence>
<evidence type="ECO:0000313" key="14">
    <source>
        <dbReference type="Proteomes" id="UP001221898"/>
    </source>
</evidence>
<evidence type="ECO:0000256" key="6">
    <source>
        <dbReference type="ARBA" id="ARBA00023015"/>
    </source>
</evidence>
<dbReference type="Gene3D" id="3.30.160.60">
    <property type="entry name" value="Classic Zinc Finger"/>
    <property type="match status" value="2"/>
</dbReference>
<evidence type="ECO:0000256" key="4">
    <source>
        <dbReference type="ARBA" id="ARBA00022771"/>
    </source>
</evidence>
<keyword evidence="9" id="KW-0539">Nucleus</keyword>
<keyword evidence="4 10" id="KW-0863">Zinc-finger</keyword>
<reference evidence="13" key="1">
    <citation type="journal article" date="2023" name="Science">
        <title>Genome structures resolve the early diversification of teleost fishes.</title>
        <authorList>
            <person name="Parey E."/>
            <person name="Louis A."/>
            <person name="Montfort J."/>
            <person name="Bouchez O."/>
            <person name="Roques C."/>
            <person name="Iampietro C."/>
            <person name="Lluch J."/>
            <person name="Castinel A."/>
            <person name="Donnadieu C."/>
            <person name="Desvignes T."/>
            <person name="Floi Bucao C."/>
            <person name="Jouanno E."/>
            <person name="Wen M."/>
            <person name="Mejri S."/>
            <person name="Dirks R."/>
            <person name="Jansen H."/>
            <person name="Henkel C."/>
            <person name="Chen W.J."/>
            <person name="Zahm M."/>
            <person name="Cabau C."/>
            <person name="Klopp C."/>
            <person name="Thompson A.W."/>
            <person name="Robinson-Rechavi M."/>
            <person name="Braasch I."/>
            <person name="Lecointre G."/>
            <person name="Bobe J."/>
            <person name="Postlethwait J.H."/>
            <person name="Berthelot C."/>
            <person name="Roest Crollius H."/>
            <person name="Guiguen Y."/>
        </authorList>
    </citation>
    <scope>NUCLEOTIDE SEQUENCE</scope>
    <source>
        <strain evidence="13">NC1722</strain>
    </source>
</reference>
<evidence type="ECO:0000256" key="1">
    <source>
        <dbReference type="ARBA" id="ARBA00004123"/>
    </source>
</evidence>
<evidence type="ECO:0000256" key="7">
    <source>
        <dbReference type="ARBA" id="ARBA00023125"/>
    </source>
</evidence>
<organism evidence="13 14">
    <name type="scientific">Aldrovandia affinis</name>
    <dbReference type="NCBI Taxonomy" id="143900"/>
    <lineage>
        <taxon>Eukaryota</taxon>
        <taxon>Metazoa</taxon>
        <taxon>Chordata</taxon>
        <taxon>Craniata</taxon>
        <taxon>Vertebrata</taxon>
        <taxon>Euteleostomi</taxon>
        <taxon>Actinopterygii</taxon>
        <taxon>Neopterygii</taxon>
        <taxon>Teleostei</taxon>
        <taxon>Notacanthiformes</taxon>
        <taxon>Halosauridae</taxon>
        <taxon>Aldrovandia</taxon>
    </lineage>
</organism>
<sequence>MLLLRLCPELLHIERHFPHEPPHRSGSGRVERGMSAQEVPIAGPEQGGVSAGSPLPGGVKIEPGSSNGQSRDSSSPAEICVVIGESLNAQTLGSYVCGICGKKYKYYNCFQTHVRGHRAESDGGSGEGGSQGVSNSFRYTCDICGKKYKYYSCFQEHRDLHAVDDPYDQVVIPVDDLKDEEQVEPFLKIGPRTGSYICEFCGKQYKYFNPYQEHVALHAPIKSAFSRKMESKVQSSLGETNSSQNSSGTISPLVSSSFAVLQKPYACGTCGILFQFYSNLQEHTQSHVADSENHSKRNNAANLLPEKDRQQVAERLLRVMCSDLGALGVLGGKEFLRLAQTLVDSGARHGAYPLRDALGDVSALALHQLPRAYNQVKVKVTCALGSRGCPGIALTCHAQTGGAEPCYVLTAHQVEGVRVRRYVLGARELDLRDGGEQLQLWVQNVLSEFVMPELRAVYVTEPQRAAFCGRGAGPGPGACLSCVGCSLGAVVRSVLGRRSLQSRGLHDLAELLASCRDVAGGASLAWDVPSGTDDPPSPSLGPPPPPPCWDRGAEALLRVHERFEQVCEAYGRSRATAPLLRGLDRPLLATISALLAPIRQAALELADRQRPTLQLVLPAYLRLEKLFAGCSGELPGTGGGAKLCHCFLEALKENFTVERLHQVAMVLDPQLKLRPVPTHQHDDFIAKRGRLEIGGRAEEQDVKKEVFRYLSEPLFQATPNLFQYWSSVREKYPRLARLALWLLAVPAVGAVRGELAAVCEQAVAMRGQQHVSADDMNKLIFLRSNMA</sequence>
<feature type="region of interest" description="Disordered" evidence="11">
    <location>
        <begin position="526"/>
        <end position="546"/>
    </location>
</feature>
<evidence type="ECO:0000256" key="3">
    <source>
        <dbReference type="ARBA" id="ARBA00022737"/>
    </source>
</evidence>
<keyword evidence="2" id="KW-0479">Metal-binding</keyword>
<evidence type="ECO:0000259" key="12">
    <source>
        <dbReference type="PROSITE" id="PS50157"/>
    </source>
</evidence>
<feature type="domain" description="C2H2-type" evidence="12">
    <location>
        <begin position="95"/>
        <end position="122"/>
    </location>
</feature>
<dbReference type="GO" id="GO:0003677">
    <property type="term" value="F:DNA binding"/>
    <property type="evidence" value="ECO:0007669"/>
    <property type="project" value="UniProtKB-KW"/>
</dbReference>
<dbReference type="GO" id="GO:0008270">
    <property type="term" value="F:zinc ion binding"/>
    <property type="evidence" value="ECO:0007669"/>
    <property type="project" value="UniProtKB-KW"/>
</dbReference>
<protein>
    <recommendedName>
        <fullName evidence="12">C2H2-type domain-containing protein</fullName>
    </recommendedName>
</protein>
<feature type="compositionally biased region" description="Pro residues" evidence="11">
    <location>
        <begin position="535"/>
        <end position="546"/>
    </location>
</feature>
<dbReference type="GO" id="GO:0005634">
    <property type="term" value="C:nucleus"/>
    <property type="evidence" value="ECO:0007669"/>
    <property type="project" value="UniProtKB-SubCell"/>
</dbReference>
<dbReference type="PROSITE" id="PS00028">
    <property type="entry name" value="ZINC_FINGER_C2H2_1"/>
    <property type="match status" value="4"/>
</dbReference>
<evidence type="ECO:0000256" key="11">
    <source>
        <dbReference type="SAM" id="MobiDB-lite"/>
    </source>
</evidence>
<dbReference type="PROSITE" id="PS50157">
    <property type="entry name" value="ZINC_FINGER_C2H2_2"/>
    <property type="match status" value="4"/>
</dbReference>
<dbReference type="InterPro" id="IPR013087">
    <property type="entry name" value="Znf_C2H2_type"/>
</dbReference>